<feature type="domain" description="DUF7869" evidence="1">
    <location>
        <begin position="62"/>
        <end position="107"/>
    </location>
</feature>
<dbReference type="InterPro" id="IPR057191">
    <property type="entry name" value="DUF7869"/>
</dbReference>
<dbReference type="Proteomes" id="UP000762676">
    <property type="component" value="Unassembled WGS sequence"/>
</dbReference>
<accession>A0AAV4JLM8</accession>
<dbReference type="AlphaFoldDB" id="A0AAV4JLM8"/>
<name>A0AAV4JLM8_9GAST</name>
<evidence type="ECO:0000259" key="1">
    <source>
        <dbReference type="Pfam" id="PF25273"/>
    </source>
</evidence>
<dbReference type="EMBL" id="BMAT01003307">
    <property type="protein sequence ID" value="GFS23236.1"/>
    <property type="molecule type" value="Genomic_DNA"/>
</dbReference>
<protein>
    <recommendedName>
        <fullName evidence="1">DUF7869 domain-containing protein</fullName>
    </recommendedName>
</protein>
<reference evidence="2 3" key="1">
    <citation type="journal article" date="2021" name="Elife">
        <title>Chloroplast acquisition without the gene transfer in kleptoplastic sea slugs, Plakobranchus ocellatus.</title>
        <authorList>
            <person name="Maeda T."/>
            <person name="Takahashi S."/>
            <person name="Yoshida T."/>
            <person name="Shimamura S."/>
            <person name="Takaki Y."/>
            <person name="Nagai Y."/>
            <person name="Toyoda A."/>
            <person name="Suzuki Y."/>
            <person name="Arimoto A."/>
            <person name="Ishii H."/>
            <person name="Satoh N."/>
            <person name="Nishiyama T."/>
            <person name="Hasebe M."/>
            <person name="Maruyama T."/>
            <person name="Minagawa J."/>
            <person name="Obokata J."/>
            <person name="Shigenobu S."/>
        </authorList>
    </citation>
    <scope>NUCLEOTIDE SEQUENCE [LARGE SCALE GENOMIC DNA]</scope>
</reference>
<evidence type="ECO:0000313" key="3">
    <source>
        <dbReference type="Proteomes" id="UP000762676"/>
    </source>
</evidence>
<gene>
    <name evidence="2" type="ORF">ElyMa_001634900</name>
</gene>
<dbReference type="PANTHER" id="PTHR34415:SF1">
    <property type="entry name" value="INTEGRASE CATALYTIC DOMAIN-CONTAINING PROTEIN"/>
    <property type="match status" value="1"/>
</dbReference>
<evidence type="ECO:0000313" key="2">
    <source>
        <dbReference type="EMBL" id="GFS23236.1"/>
    </source>
</evidence>
<sequence length="115" mass="13047">MQPGPIYFLKTRKCGIFGVNCEAIPQQINFLVDEGVTSGKGSSSVISYLHFFSEHFGFGEQHVELHCDNCAGQNKNQYLLQYLAWRTMTGLHTDVDLHFMLLGHTKFSPDWCFGL</sequence>
<comment type="caution">
    <text evidence="2">The sequence shown here is derived from an EMBL/GenBank/DDBJ whole genome shotgun (WGS) entry which is preliminary data.</text>
</comment>
<dbReference type="PANTHER" id="PTHR34415">
    <property type="entry name" value="INTEGRASE CATALYTIC DOMAIN-CONTAINING PROTEIN"/>
    <property type="match status" value="1"/>
</dbReference>
<organism evidence="2 3">
    <name type="scientific">Elysia marginata</name>
    <dbReference type="NCBI Taxonomy" id="1093978"/>
    <lineage>
        <taxon>Eukaryota</taxon>
        <taxon>Metazoa</taxon>
        <taxon>Spiralia</taxon>
        <taxon>Lophotrochozoa</taxon>
        <taxon>Mollusca</taxon>
        <taxon>Gastropoda</taxon>
        <taxon>Heterobranchia</taxon>
        <taxon>Euthyneura</taxon>
        <taxon>Panpulmonata</taxon>
        <taxon>Sacoglossa</taxon>
        <taxon>Placobranchoidea</taxon>
        <taxon>Plakobranchidae</taxon>
        <taxon>Elysia</taxon>
    </lineage>
</organism>
<proteinExistence type="predicted"/>
<keyword evidence="3" id="KW-1185">Reference proteome</keyword>
<dbReference type="Pfam" id="PF25273">
    <property type="entry name" value="DUF7869"/>
    <property type="match status" value="1"/>
</dbReference>